<dbReference type="EMBL" id="JAENHL010000008">
    <property type="protein sequence ID" value="MBK1870350.1"/>
    <property type="molecule type" value="Genomic_DNA"/>
</dbReference>
<gene>
    <name evidence="1" type="ORF">JHL16_28560</name>
</gene>
<dbReference type="Proteomes" id="UP000616151">
    <property type="component" value="Unassembled WGS sequence"/>
</dbReference>
<accession>A0ACC5RCG0</accession>
<name>A0ACC5RCG0_9HYPH</name>
<evidence type="ECO:0000313" key="2">
    <source>
        <dbReference type="Proteomes" id="UP000616151"/>
    </source>
</evidence>
<sequence length="205" mass="22644">MIASTAKRPRTKPAEIRREELMDAAQALFLEKGFAATSVDEIVKQADVAKGTFYLQFKTKEDVLVALRERFVATFCARLTKAMDGPPVEAWSDRLDAWIETVVHGYLDHVALHDLVFHEHVSSHLRIGHDDPVITQLAALLAAGARRGAWTTKDANLSALMLFHAVHGAVDSVIVSPKPAEREALIDGIRAFCHQALRIRSSTGR</sequence>
<proteinExistence type="predicted"/>
<comment type="caution">
    <text evidence="1">The sequence shown here is derived from an EMBL/GenBank/DDBJ whole genome shotgun (WGS) entry which is preliminary data.</text>
</comment>
<evidence type="ECO:0000313" key="1">
    <source>
        <dbReference type="EMBL" id="MBK1870350.1"/>
    </source>
</evidence>
<protein>
    <submittedName>
        <fullName evidence="1">TetR/AcrR family transcriptional regulator</fullName>
    </submittedName>
</protein>
<reference evidence="1" key="1">
    <citation type="submission" date="2021-01" db="EMBL/GenBank/DDBJ databases">
        <authorList>
            <person name="Sun Q."/>
        </authorList>
    </citation>
    <scope>NUCLEOTIDE SEQUENCE</scope>
    <source>
        <strain evidence="1">YIM B02566</strain>
    </source>
</reference>
<organism evidence="1 2">
    <name type="scientific">Taklimakanibacter albus</name>
    <dbReference type="NCBI Taxonomy" id="2800327"/>
    <lineage>
        <taxon>Bacteria</taxon>
        <taxon>Pseudomonadati</taxon>
        <taxon>Pseudomonadota</taxon>
        <taxon>Alphaproteobacteria</taxon>
        <taxon>Hyphomicrobiales</taxon>
        <taxon>Aestuariivirgaceae</taxon>
        <taxon>Taklimakanibacter</taxon>
    </lineage>
</organism>
<keyword evidence="2" id="KW-1185">Reference proteome</keyword>